<evidence type="ECO:0000256" key="12">
    <source>
        <dbReference type="SAM" id="Phobius"/>
    </source>
</evidence>
<keyword evidence="10" id="KW-0482">Metalloprotease</keyword>
<comment type="subcellular location">
    <subcellularLocation>
        <location evidence="2">Membrane</location>
        <topology evidence="2">Multi-pass membrane protein</topology>
    </subcellularLocation>
</comment>
<dbReference type="EMBL" id="WXEY01000010">
    <property type="protein sequence ID" value="MZP30134.1"/>
    <property type="molecule type" value="Genomic_DNA"/>
</dbReference>
<reference evidence="14 15" key="1">
    <citation type="submission" date="2020-01" db="EMBL/GenBank/DDBJ databases">
        <title>Whole-genome sequence of Heliobacterium undosum DSM 13378.</title>
        <authorList>
            <person name="Kyndt J.A."/>
            <person name="Meyer T.E."/>
        </authorList>
    </citation>
    <scope>NUCLEOTIDE SEQUENCE [LARGE SCALE GENOMIC DNA]</scope>
    <source>
        <strain evidence="14 15">DSM 13378</strain>
    </source>
</reference>
<dbReference type="GO" id="GO:0008237">
    <property type="term" value="F:metallopeptidase activity"/>
    <property type="evidence" value="ECO:0007669"/>
    <property type="project" value="UniProtKB-KW"/>
</dbReference>
<keyword evidence="4" id="KW-0645">Protease</keyword>
<feature type="domain" description="Peptidase M50" evidence="13">
    <location>
        <begin position="110"/>
        <end position="148"/>
    </location>
</feature>
<proteinExistence type="inferred from homology"/>
<dbReference type="Proteomes" id="UP000463470">
    <property type="component" value="Unassembled WGS sequence"/>
</dbReference>
<keyword evidence="7" id="KW-0378">Hydrolase</keyword>
<keyword evidence="8" id="KW-0862">Zinc</keyword>
<dbReference type="GO" id="GO:0006508">
    <property type="term" value="P:proteolysis"/>
    <property type="evidence" value="ECO:0007669"/>
    <property type="project" value="UniProtKB-KW"/>
</dbReference>
<dbReference type="GO" id="GO:0016020">
    <property type="term" value="C:membrane"/>
    <property type="evidence" value="ECO:0007669"/>
    <property type="project" value="UniProtKB-SubCell"/>
</dbReference>
<protein>
    <recommendedName>
        <fullName evidence="13">Peptidase M50 domain-containing protein</fullName>
    </recommendedName>
</protein>
<sequence>MRIVRLAGVDVRINEWLIVLAALYVWAGVAVEVALAFACVAWHELGHVLVARRKGFAVQEVEFFPFGGVARLEPGLEQSPGDEIPVVLAGPIFSFLLLLILEGGMRLGIDWGDYFDFLRNVNFSIGLFNLLPILPLDGGRLCRAWLAGRWGVMRASLRAAGWGEALALLFGLLAIAGLYGGRNGLDLPLIAGFLFLGAHKERSNGPMFFWNLLRVKRRKLAGQAAWNGEVVVARRDVRVSSLLPRIVPERCLLVTVVDENGAIIGQVSENDLLQQMLQGKEDLAVGELIRRGG</sequence>
<dbReference type="PANTHER" id="PTHR39188:SF3">
    <property type="entry name" value="STAGE IV SPORULATION PROTEIN FB"/>
    <property type="match status" value="1"/>
</dbReference>
<organism evidence="14 15">
    <name type="scientific">Heliomicrobium undosum</name>
    <dbReference type="NCBI Taxonomy" id="121734"/>
    <lineage>
        <taxon>Bacteria</taxon>
        <taxon>Bacillati</taxon>
        <taxon>Bacillota</taxon>
        <taxon>Clostridia</taxon>
        <taxon>Eubacteriales</taxon>
        <taxon>Heliobacteriaceae</taxon>
        <taxon>Heliomicrobium</taxon>
    </lineage>
</organism>
<keyword evidence="15" id="KW-1185">Reference proteome</keyword>
<keyword evidence="9 12" id="KW-1133">Transmembrane helix</keyword>
<keyword evidence="11 12" id="KW-0472">Membrane</keyword>
<keyword evidence="5 12" id="KW-0812">Transmembrane</keyword>
<comment type="cofactor">
    <cofactor evidence="1">
        <name>Zn(2+)</name>
        <dbReference type="ChEBI" id="CHEBI:29105"/>
    </cofactor>
</comment>
<evidence type="ECO:0000256" key="4">
    <source>
        <dbReference type="ARBA" id="ARBA00022670"/>
    </source>
</evidence>
<dbReference type="CDD" id="cd06161">
    <property type="entry name" value="S2P-M50_SpoIVFB"/>
    <property type="match status" value="1"/>
</dbReference>
<evidence type="ECO:0000313" key="14">
    <source>
        <dbReference type="EMBL" id="MZP30134.1"/>
    </source>
</evidence>
<dbReference type="AlphaFoldDB" id="A0A845L5L6"/>
<name>A0A845L5L6_9FIRM</name>
<dbReference type="SUPFAM" id="SSF54631">
    <property type="entry name" value="CBS-domain pair"/>
    <property type="match status" value="1"/>
</dbReference>
<dbReference type="OrthoDB" id="166377at2"/>
<evidence type="ECO:0000256" key="10">
    <source>
        <dbReference type="ARBA" id="ARBA00023049"/>
    </source>
</evidence>
<evidence type="ECO:0000256" key="3">
    <source>
        <dbReference type="ARBA" id="ARBA00007931"/>
    </source>
</evidence>
<feature type="transmembrane region" description="Helical" evidence="12">
    <location>
        <begin position="84"/>
        <end position="101"/>
    </location>
</feature>
<dbReference type="PANTHER" id="PTHR39188">
    <property type="entry name" value="MEMBRANE-ASSOCIATED ZINC METALLOPROTEASE M50B"/>
    <property type="match status" value="1"/>
</dbReference>
<evidence type="ECO:0000256" key="11">
    <source>
        <dbReference type="ARBA" id="ARBA00023136"/>
    </source>
</evidence>
<evidence type="ECO:0000256" key="2">
    <source>
        <dbReference type="ARBA" id="ARBA00004141"/>
    </source>
</evidence>
<dbReference type="InterPro" id="IPR008915">
    <property type="entry name" value="Peptidase_M50"/>
</dbReference>
<evidence type="ECO:0000313" key="15">
    <source>
        <dbReference type="Proteomes" id="UP000463470"/>
    </source>
</evidence>
<comment type="caution">
    <text evidence="14">The sequence shown here is derived from an EMBL/GenBank/DDBJ whole genome shotgun (WGS) entry which is preliminary data.</text>
</comment>
<evidence type="ECO:0000259" key="13">
    <source>
        <dbReference type="Pfam" id="PF02163"/>
    </source>
</evidence>
<evidence type="ECO:0000256" key="6">
    <source>
        <dbReference type="ARBA" id="ARBA00022723"/>
    </source>
</evidence>
<evidence type="ECO:0000256" key="7">
    <source>
        <dbReference type="ARBA" id="ARBA00022801"/>
    </source>
</evidence>
<evidence type="ECO:0000256" key="1">
    <source>
        <dbReference type="ARBA" id="ARBA00001947"/>
    </source>
</evidence>
<dbReference type="InterPro" id="IPR046342">
    <property type="entry name" value="CBS_dom_sf"/>
</dbReference>
<evidence type="ECO:0000256" key="9">
    <source>
        <dbReference type="ARBA" id="ARBA00022989"/>
    </source>
</evidence>
<feature type="domain" description="Peptidase M50" evidence="13">
    <location>
        <begin position="37"/>
        <end position="101"/>
    </location>
</feature>
<dbReference type="GO" id="GO:0046872">
    <property type="term" value="F:metal ion binding"/>
    <property type="evidence" value="ECO:0007669"/>
    <property type="project" value="UniProtKB-KW"/>
</dbReference>
<dbReference type="RefSeq" id="WP_161258665.1">
    <property type="nucleotide sequence ID" value="NZ_WXEY01000010.1"/>
</dbReference>
<dbReference type="Pfam" id="PF02163">
    <property type="entry name" value="Peptidase_M50"/>
    <property type="match status" value="2"/>
</dbReference>
<accession>A0A845L5L6</accession>
<evidence type="ECO:0000256" key="5">
    <source>
        <dbReference type="ARBA" id="ARBA00022692"/>
    </source>
</evidence>
<keyword evidence="6" id="KW-0479">Metal-binding</keyword>
<evidence type="ECO:0000256" key="8">
    <source>
        <dbReference type="ARBA" id="ARBA00022833"/>
    </source>
</evidence>
<gene>
    <name evidence="14" type="ORF">GTO91_10485</name>
</gene>
<comment type="similarity">
    <text evidence="3">Belongs to the peptidase M50B family.</text>
</comment>
<feature type="transmembrane region" description="Helical" evidence="12">
    <location>
        <begin position="159"/>
        <end position="179"/>
    </location>
</feature>
<feature type="transmembrane region" description="Helical" evidence="12">
    <location>
        <begin position="16"/>
        <end position="43"/>
    </location>
</feature>